<dbReference type="PATRIC" id="fig|294.124.peg.2154"/>
<organism evidence="2 3">
    <name type="scientific">Pseudomonas fluorescens</name>
    <dbReference type="NCBI Taxonomy" id="294"/>
    <lineage>
        <taxon>Bacteria</taxon>
        <taxon>Pseudomonadati</taxon>
        <taxon>Pseudomonadota</taxon>
        <taxon>Gammaproteobacteria</taxon>
        <taxon>Pseudomonadales</taxon>
        <taxon>Pseudomonadaceae</taxon>
        <taxon>Pseudomonas</taxon>
    </lineage>
</organism>
<dbReference type="InterPro" id="IPR036390">
    <property type="entry name" value="WH_DNA-bd_sf"/>
</dbReference>
<name>A0A0D0MV84_PSEFL</name>
<reference evidence="2 3" key="1">
    <citation type="submission" date="2015-01" db="EMBL/GenBank/DDBJ databases">
        <title>Draft Genome Sequence of the Biocontrol and Plant Growth-Promoting Rhizobacteria (PGPR) Pseudomonas fluorescens UM270.</title>
        <authorList>
            <person name="Hernandez-Salmeron J.E."/>
            <person name="Santoyo G."/>
            <person name="Moreno-Hagelsieb G."/>
            <person name="Hernandez-Leon R."/>
        </authorList>
    </citation>
    <scope>NUCLEOTIDE SEQUENCE [LARGE SCALE GENOMIC DNA]</scope>
    <source>
        <strain evidence="2 3">UM270</strain>
    </source>
</reference>
<dbReference type="OrthoDB" id="6982833at2"/>
<accession>A0A0D0MV84</accession>
<evidence type="ECO:0000313" key="2">
    <source>
        <dbReference type="EMBL" id="KIQ59475.1"/>
    </source>
</evidence>
<evidence type="ECO:0000256" key="1">
    <source>
        <dbReference type="SAM" id="MobiDB-lite"/>
    </source>
</evidence>
<feature type="compositionally biased region" description="Polar residues" evidence="1">
    <location>
        <begin position="1"/>
        <end position="11"/>
    </location>
</feature>
<dbReference type="Proteomes" id="UP000032101">
    <property type="component" value="Unassembled WGS sequence"/>
</dbReference>
<feature type="region of interest" description="Disordered" evidence="1">
    <location>
        <begin position="1"/>
        <end position="30"/>
    </location>
</feature>
<protein>
    <submittedName>
        <fullName evidence="2">Fe2+ zn2+ uptake regulation protein</fullName>
    </submittedName>
</protein>
<dbReference type="AlphaFoldDB" id="A0A0D0MV84"/>
<evidence type="ECO:0000313" key="3">
    <source>
        <dbReference type="Proteomes" id="UP000032101"/>
    </source>
</evidence>
<proteinExistence type="predicted"/>
<comment type="caution">
    <text evidence="2">The sequence shown here is derived from an EMBL/GenBank/DDBJ whole genome shotgun (WGS) entry which is preliminary data.</text>
</comment>
<dbReference type="RefSeq" id="WP_042729721.1">
    <property type="nucleotide sequence ID" value="NZ_JXNZ01000073.1"/>
</dbReference>
<dbReference type="SUPFAM" id="SSF46785">
    <property type="entry name" value="Winged helix' DNA-binding domain"/>
    <property type="match status" value="1"/>
</dbReference>
<gene>
    <name evidence="2" type="ORF">RL74_10455</name>
</gene>
<sequence length="127" mass="14099">MQGNPGMTPSNARAPLRPAAEPQAHDPDRCANEPIRDLLRCYGLRTSLIRFKVINALLAAAQDGRTMGVRGVHAYLAKTSADLSFVSVREVLRRLCEEGLILFQADKTYCFTAEAWAMLEQHLDDGR</sequence>
<dbReference type="EMBL" id="JXNZ01000073">
    <property type="protein sequence ID" value="KIQ59475.1"/>
    <property type="molecule type" value="Genomic_DNA"/>
</dbReference>